<dbReference type="GO" id="GO:0016747">
    <property type="term" value="F:acyltransferase activity, transferring groups other than amino-acyl groups"/>
    <property type="evidence" value="ECO:0007669"/>
    <property type="project" value="InterPro"/>
</dbReference>
<evidence type="ECO:0000313" key="3">
    <source>
        <dbReference type="Proteomes" id="UP000219285"/>
    </source>
</evidence>
<dbReference type="SUPFAM" id="SSF55729">
    <property type="entry name" value="Acyl-CoA N-acyltransferases (Nat)"/>
    <property type="match status" value="1"/>
</dbReference>
<proteinExistence type="predicted"/>
<sequence length="192" mass="22394">MITIKQQQKDFYITGYSVHLRPVVYSDLEQLREWRNSAFVSKQMLDSQYISAEQQAAWFMKVSRDDSQYHWIVEYQGHCIGSTNIKARHVGERVHTAKELEPGLYIGDPDYQGNILAFAPTLAMYDFCFNELQTQSFHAVVKATNQAAIKYNQQLGYEIVSQQKLLELSLQKEAYERQTVMLKRLLSRTRQS</sequence>
<dbReference type="Pfam" id="PF13302">
    <property type="entry name" value="Acetyltransf_3"/>
    <property type="match status" value="1"/>
</dbReference>
<evidence type="ECO:0000313" key="2">
    <source>
        <dbReference type="EMBL" id="QJR81830.1"/>
    </source>
</evidence>
<gene>
    <name evidence="2" type="ORF">CA267_014215</name>
</gene>
<dbReference type="PANTHER" id="PTHR43415:SF3">
    <property type="entry name" value="GNAT-FAMILY ACETYLTRANSFERASE"/>
    <property type="match status" value="1"/>
</dbReference>
<dbReference type="OrthoDB" id="5358891at2"/>
<dbReference type="EMBL" id="CP052766">
    <property type="protein sequence ID" value="QJR81830.1"/>
    <property type="molecule type" value="Genomic_DNA"/>
</dbReference>
<keyword evidence="2" id="KW-0808">Transferase</keyword>
<evidence type="ECO:0000259" key="1">
    <source>
        <dbReference type="PROSITE" id="PS51186"/>
    </source>
</evidence>
<dbReference type="PANTHER" id="PTHR43415">
    <property type="entry name" value="SPERMIDINE N(1)-ACETYLTRANSFERASE"/>
    <property type="match status" value="1"/>
</dbReference>
<dbReference type="Gene3D" id="3.40.630.30">
    <property type="match status" value="1"/>
</dbReference>
<keyword evidence="3" id="KW-1185">Reference proteome</keyword>
<protein>
    <submittedName>
        <fullName evidence="2">GNAT family N-acetyltransferase</fullName>
    </submittedName>
</protein>
<organism evidence="2 3">
    <name type="scientific">Alteromonas pelagimontana</name>
    <dbReference type="NCBI Taxonomy" id="1858656"/>
    <lineage>
        <taxon>Bacteria</taxon>
        <taxon>Pseudomonadati</taxon>
        <taxon>Pseudomonadota</taxon>
        <taxon>Gammaproteobacteria</taxon>
        <taxon>Alteromonadales</taxon>
        <taxon>Alteromonadaceae</taxon>
        <taxon>Alteromonas/Salinimonas group</taxon>
        <taxon>Alteromonas</taxon>
    </lineage>
</organism>
<dbReference type="AlphaFoldDB" id="A0A6M4MGU7"/>
<dbReference type="InterPro" id="IPR016181">
    <property type="entry name" value="Acyl_CoA_acyltransferase"/>
</dbReference>
<name>A0A6M4MGU7_9ALTE</name>
<accession>A0A6M4MGU7</accession>
<dbReference type="RefSeq" id="WP_075610604.1">
    <property type="nucleotide sequence ID" value="NZ_CP052766.1"/>
</dbReference>
<feature type="domain" description="N-acetyltransferase" evidence="1">
    <location>
        <begin position="18"/>
        <end position="186"/>
    </location>
</feature>
<reference evidence="2 3" key="2">
    <citation type="submission" date="2020-04" db="EMBL/GenBank/DDBJ databases">
        <title>Complete genome sequence of Alteromonas pelagimontana 5.12T.</title>
        <authorList>
            <person name="Sinha R.K."/>
            <person name="Krishnan K.P."/>
            <person name="Kurian J.P."/>
        </authorList>
    </citation>
    <scope>NUCLEOTIDE SEQUENCE [LARGE SCALE GENOMIC DNA]</scope>
    <source>
        <strain evidence="2 3">5.12</strain>
    </source>
</reference>
<dbReference type="Proteomes" id="UP000219285">
    <property type="component" value="Chromosome"/>
</dbReference>
<dbReference type="KEGG" id="apel:CA267_014215"/>
<dbReference type="InterPro" id="IPR000182">
    <property type="entry name" value="GNAT_dom"/>
</dbReference>
<dbReference type="PROSITE" id="PS51186">
    <property type="entry name" value="GNAT"/>
    <property type="match status" value="1"/>
</dbReference>
<reference evidence="3" key="1">
    <citation type="submission" date="2014-12" db="EMBL/GenBank/DDBJ databases">
        <title>Complete genome sequence of a multi-drug resistant Klebsiella pneumoniae.</title>
        <authorList>
            <person name="Hua X."/>
            <person name="Chen Q."/>
            <person name="Li X."/>
            <person name="Feng Y."/>
            <person name="Ruan Z."/>
            <person name="Yu Y."/>
        </authorList>
    </citation>
    <scope>NUCLEOTIDE SEQUENCE [LARGE SCALE GENOMIC DNA]</scope>
    <source>
        <strain evidence="3">5.12</strain>
    </source>
</reference>